<dbReference type="Proteomes" id="UP000070444">
    <property type="component" value="Unassembled WGS sequence"/>
</dbReference>
<keyword evidence="3" id="KW-1185">Reference proteome</keyword>
<accession>A0A137P3U3</accession>
<dbReference type="GO" id="GO:0005829">
    <property type="term" value="C:cytosol"/>
    <property type="evidence" value="ECO:0007669"/>
    <property type="project" value="EnsemblFungi"/>
</dbReference>
<dbReference type="EMBL" id="KQ964530">
    <property type="protein sequence ID" value="KXN69564.1"/>
    <property type="molecule type" value="Genomic_DNA"/>
</dbReference>
<reference evidence="2 3" key="1">
    <citation type="journal article" date="2015" name="Genome Biol. Evol.">
        <title>Phylogenomic analyses indicate that early fungi evolved digesting cell walls of algal ancestors of land plants.</title>
        <authorList>
            <person name="Chang Y."/>
            <person name="Wang S."/>
            <person name="Sekimoto S."/>
            <person name="Aerts A.L."/>
            <person name="Choi C."/>
            <person name="Clum A."/>
            <person name="LaButti K.M."/>
            <person name="Lindquist E.A."/>
            <person name="Yee Ngan C."/>
            <person name="Ohm R.A."/>
            <person name="Salamov A.A."/>
            <person name="Grigoriev I.V."/>
            <person name="Spatafora J.W."/>
            <person name="Berbee M.L."/>
        </authorList>
    </citation>
    <scope>NUCLEOTIDE SEQUENCE [LARGE SCALE GENOMIC DNA]</scope>
    <source>
        <strain evidence="2 3">NRRL 28638</strain>
    </source>
</reference>
<evidence type="ECO:0000313" key="2">
    <source>
        <dbReference type="EMBL" id="KXN69564.1"/>
    </source>
</evidence>
<dbReference type="InterPro" id="IPR029039">
    <property type="entry name" value="Flavoprotein-like_sf"/>
</dbReference>
<dbReference type="GO" id="GO:0003955">
    <property type="term" value="F:NAD(P)H dehydrogenase (quinone) activity"/>
    <property type="evidence" value="ECO:0007669"/>
    <property type="project" value="EnsemblFungi"/>
</dbReference>
<dbReference type="OrthoDB" id="68575at2759"/>
<evidence type="ECO:0000259" key="1">
    <source>
        <dbReference type="Pfam" id="PF03358"/>
    </source>
</evidence>
<dbReference type="GO" id="GO:0006915">
    <property type="term" value="P:apoptotic process"/>
    <property type="evidence" value="ECO:0007669"/>
    <property type="project" value="EnsemblFungi"/>
</dbReference>
<organism evidence="2 3">
    <name type="scientific">Conidiobolus coronatus (strain ATCC 28846 / CBS 209.66 / NRRL 28638)</name>
    <name type="common">Delacroixia coronata</name>
    <dbReference type="NCBI Taxonomy" id="796925"/>
    <lineage>
        <taxon>Eukaryota</taxon>
        <taxon>Fungi</taxon>
        <taxon>Fungi incertae sedis</taxon>
        <taxon>Zoopagomycota</taxon>
        <taxon>Entomophthoromycotina</taxon>
        <taxon>Entomophthoromycetes</taxon>
        <taxon>Entomophthorales</taxon>
        <taxon>Ancylistaceae</taxon>
        <taxon>Conidiobolus</taxon>
    </lineage>
</organism>
<dbReference type="InterPro" id="IPR050712">
    <property type="entry name" value="NAD(P)H-dep_reductase"/>
</dbReference>
<dbReference type="SUPFAM" id="SSF52218">
    <property type="entry name" value="Flavoproteins"/>
    <property type="match status" value="1"/>
</dbReference>
<dbReference type="GO" id="GO:0034599">
    <property type="term" value="P:cellular response to oxidative stress"/>
    <property type="evidence" value="ECO:0007669"/>
    <property type="project" value="EnsemblFungi"/>
</dbReference>
<dbReference type="PANTHER" id="PTHR30543:SF21">
    <property type="entry name" value="NAD(P)H-DEPENDENT FMN REDUCTASE LOT6"/>
    <property type="match status" value="1"/>
</dbReference>
<dbReference type="OMA" id="VPEYNYG"/>
<dbReference type="GO" id="GO:0005634">
    <property type="term" value="C:nucleus"/>
    <property type="evidence" value="ECO:0007669"/>
    <property type="project" value="EnsemblFungi"/>
</dbReference>
<sequence length="211" mass="23867">MRVGIIVGSIRSNRVCLDLANLIKSKIHDSVIIDLKEWDLPMFAESYMPRDGVYNSERIIRWSNEIKSHDMFIFLTPQYNWGYSAVIKNSIDHLYHEWVSKPAIIVCYGSKGGSKAGHQLEQVLNGVRMNVLGVHPIKIDEIANWESWGDAIINNTNQLNLCLGHGLSGAFAVKEVSFVKSVERPNAFIEFKVMYTILTNSDLNLKMNVGL</sequence>
<dbReference type="AlphaFoldDB" id="A0A137P3U3"/>
<dbReference type="Pfam" id="PF03358">
    <property type="entry name" value="FMN_red"/>
    <property type="match status" value="1"/>
</dbReference>
<protein>
    <submittedName>
        <fullName evidence="2">Flavo protein</fullName>
    </submittedName>
</protein>
<dbReference type="STRING" id="796925.A0A137P3U3"/>
<dbReference type="Gene3D" id="3.40.50.360">
    <property type="match status" value="1"/>
</dbReference>
<evidence type="ECO:0000313" key="3">
    <source>
        <dbReference type="Proteomes" id="UP000070444"/>
    </source>
</evidence>
<dbReference type="InterPro" id="IPR005025">
    <property type="entry name" value="FMN_Rdtase-like_dom"/>
</dbReference>
<feature type="domain" description="NADPH-dependent FMN reductase-like" evidence="1">
    <location>
        <begin position="1"/>
        <end position="133"/>
    </location>
</feature>
<dbReference type="PANTHER" id="PTHR30543">
    <property type="entry name" value="CHROMATE REDUCTASE"/>
    <property type="match status" value="1"/>
</dbReference>
<dbReference type="GO" id="GO:0010181">
    <property type="term" value="F:FMN binding"/>
    <property type="evidence" value="ECO:0007669"/>
    <property type="project" value="TreeGrafter"/>
</dbReference>
<name>A0A137P3U3_CONC2</name>
<proteinExistence type="predicted"/>
<gene>
    <name evidence="2" type="ORF">CONCODRAFT_18233</name>
</gene>